<feature type="transmembrane region" description="Helical" evidence="5">
    <location>
        <begin position="54"/>
        <end position="74"/>
    </location>
</feature>
<dbReference type="AlphaFoldDB" id="A0A7W3PLT7"/>
<feature type="transmembrane region" description="Helical" evidence="5">
    <location>
        <begin position="362"/>
        <end position="379"/>
    </location>
</feature>
<evidence type="ECO:0000313" key="8">
    <source>
        <dbReference type="Proteomes" id="UP000526083"/>
    </source>
</evidence>
<comment type="caution">
    <text evidence="7">The sequence shown here is derived from an EMBL/GenBank/DDBJ whole genome shotgun (WGS) entry which is preliminary data.</text>
</comment>
<feature type="transmembrane region" description="Helical" evidence="5">
    <location>
        <begin position="105"/>
        <end position="123"/>
    </location>
</feature>
<protein>
    <submittedName>
        <fullName evidence="7">MFS family permease</fullName>
    </submittedName>
</protein>
<feature type="transmembrane region" description="Helical" evidence="5">
    <location>
        <begin position="12"/>
        <end position="34"/>
    </location>
</feature>
<proteinExistence type="predicted"/>
<dbReference type="PANTHER" id="PTHR23514">
    <property type="entry name" value="BYPASS OF STOP CODON PROTEIN 6"/>
    <property type="match status" value="1"/>
</dbReference>
<dbReference type="GO" id="GO:0005886">
    <property type="term" value="C:plasma membrane"/>
    <property type="evidence" value="ECO:0007669"/>
    <property type="project" value="UniProtKB-SubCell"/>
</dbReference>
<evidence type="ECO:0000256" key="5">
    <source>
        <dbReference type="SAM" id="Phobius"/>
    </source>
</evidence>
<keyword evidence="8" id="KW-1185">Reference proteome</keyword>
<feature type="transmembrane region" description="Helical" evidence="5">
    <location>
        <begin position="164"/>
        <end position="185"/>
    </location>
</feature>
<keyword evidence="2 5" id="KW-0812">Transmembrane</keyword>
<evidence type="ECO:0000313" key="7">
    <source>
        <dbReference type="EMBL" id="MBA8816297.1"/>
    </source>
</evidence>
<feature type="transmembrane region" description="Helical" evidence="5">
    <location>
        <begin position="135"/>
        <end position="158"/>
    </location>
</feature>
<feature type="transmembrane region" description="Helical" evidence="5">
    <location>
        <begin position="276"/>
        <end position="294"/>
    </location>
</feature>
<feature type="domain" description="Major facilitator superfamily (MFS) profile" evidence="6">
    <location>
        <begin position="16"/>
        <end position="387"/>
    </location>
</feature>
<accession>A0A7W3PLT7</accession>
<keyword evidence="3 5" id="KW-1133">Transmembrane helix</keyword>
<dbReference type="RefSeq" id="WP_167050017.1">
    <property type="nucleotide sequence ID" value="NZ_JAAOZB010000002.1"/>
</dbReference>
<dbReference type="EMBL" id="JACGWY010000002">
    <property type="protein sequence ID" value="MBA8816297.1"/>
    <property type="molecule type" value="Genomic_DNA"/>
</dbReference>
<dbReference type="Gene3D" id="1.20.1250.20">
    <property type="entry name" value="MFS general substrate transporter like domains"/>
    <property type="match status" value="2"/>
</dbReference>
<gene>
    <name evidence="7" type="ORF">FHX48_001370</name>
</gene>
<organism evidence="7 8">
    <name type="scientific">Microbacterium halimionae</name>
    <dbReference type="NCBI Taxonomy" id="1526413"/>
    <lineage>
        <taxon>Bacteria</taxon>
        <taxon>Bacillati</taxon>
        <taxon>Actinomycetota</taxon>
        <taxon>Actinomycetes</taxon>
        <taxon>Micrococcales</taxon>
        <taxon>Microbacteriaceae</taxon>
        <taxon>Microbacterium</taxon>
    </lineage>
</organism>
<dbReference type="PANTHER" id="PTHR23514:SF13">
    <property type="entry name" value="INNER MEMBRANE PROTEIN YBJJ"/>
    <property type="match status" value="1"/>
</dbReference>
<feature type="transmembrane region" description="Helical" evidence="5">
    <location>
        <begin position="205"/>
        <end position="224"/>
    </location>
</feature>
<name>A0A7W3PLT7_9MICO</name>
<dbReference type="InterPro" id="IPR020846">
    <property type="entry name" value="MFS_dom"/>
</dbReference>
<evidence type="ECO:0000256" key="3">
    <source>
        <dbReference type="ARBA" id="ARBA00022989"/>
    </source>
</evidence>
<dbReference type="InterPro" id="IPR036259">
    <property type="entry name" value="MFS_trans_sf"/>
</dbReference>
<sequence>MTTQQKSSQSAALRRTAIAVAGAYGAQGLGYAVVVTAVPSFQARHDLSETAVSIVLLGVCVAAAIGSVIADVLAIWRNSRLGVVVGFLLEAAGLVLAALSPDAVVFIVAIAIYGVGLGVIDAASNMQGVLVQRHWGGSILGRFFAVYTVGAIVGALVMSAGLQWGAGAVSALLAAALLQVIYVMLSARTLDAERAAREAGARRGALPRASIVVVGLVVLAAFTVDSGISTWSSVHLVGIGAALAFAPLGYAVYQGGVLAARLATDPLVRGAGMRRVMLMCVIAGVLGCLVVGFVPLFGFALAGFLFAGLCVGALVPIAFGLAGRIDPARSDEIVARVNLFNYGGALIGAVGIGLLLDIGGSALAFAIPAAALLLVIPALRSKISQRTNTPHT</sequence>
<comment type="subcellular location">
    <subcellularLocation>
        <location evidence="1">Cell membrane</location>
        <topology evidence="1">Multi-pass membrane protein</topology>
    </subcellularLocation>
</comment>
<dbReference type="Proteomes" id="UP000526083">
    <property type="component" value="Unassembled WGS sequence"/>
</dbReference>
<dbReference type="InterPro" id="IPR051788">
    <property type="entry name" value="MFS_Transporter"/>
</dbReference>
<feature type="transmembrane region" description="Helical" evidence="5">
    <location>
        <begin position="300"/>
        <end position="321"/>
    </location>
</feature>
<feature type="transmembrane region" description="Helical" evidence="5">
    <location>
        <begin position="81"/>
        <end position="99"/>
    </location>
</feature>
<feature type="transmembrane region" description="Helical" evidence="5">
    <location>
        <begin position="333"/>
        <end position="356"/>
    </location>
</feature>
<dbReference type="SUPFAM" id="SSF103473">
    <property type="entry name" value="MFS general substrate transporter"/>
    <property type="match status" value="1"/>
</dbReference>
<evidence type="ECO:0000256" key="4">
    <source>
        <dbReference type="ARBA" id="ARBA00023136"/>
    </source>
</evidence>
<evidence type="ECO:0000259" key="6">
    <source>
        <dbReference type="PROSITE" id="PS50850"/>
    </source>
</evidence>
<reference evidence="7 8" key="1">
    <citation type="submission" date="2020-07" db="EMBL/GenBank/DDBJ databases">
        <title>Sequencing the genomes of 1000 actinobacteria strains.</title>
        <authorList>
            <person name="Klenk H.-P."/>
        </authorList>
    </citation>
    <scope>NUCLEOTIDE SEQUENCE [LARGE SCALE GENOMIC DNA]</scope>
    <source>
        <strain evidence="7 8">DSM 27576</strain>
    </source>
</reference>
<keyword evidence="4 5" id="KW-0472">Membrane</keyword>
<feature type="transmembrane region" description="Helical" evidence="5">
    <location>
        <begin position="236"/>
        <end position="264"/>
    </location>
</feature>
<evidence type="ECO:0000256" key="1">
    <source>
        <dbReference type="ARBA" id="ARBA00004651"/>
    </source>
</evidence>
<evidence type="ECO:0000256" key="2">
    <source>
        <dbReference type="ARBA" id="ARBA00022692"/>
    </source>
</evidence>
<dbReference type="GO" id="GO:0022857">
    <property type="term" value="F:transmembrane transporter activity"/>
    <property type="evidence" value="ECO:0007669"/>
    <property type="project" value="InterPro"/>
</dbReference>
<dbReference type="PROSITE" id="PS50850">
    <property type="entry name" value="MFS"/>
    <property type="match status" value="1"/>
</dbReference>